<dbReference type="AlphaFoldDB" id="A0A1H3AVM4"/>
<dbReference type="RefSeq" id="WP_089947690.1">
    <property type="nucleotide sequence ID" value="NZ_FNOI01000006.1"/>
</dbReference>
<dbReference type="EMBL" id="FNOI01000006">
    <property type="protein sequence ID" value="SDX33458.1"/>
    <property type="molecule type" value="Genomic_DNA"/>
</dbReference>
<protein>
    <recommendedName>
        <fullName evidence="3">DUF2948 domain-containing protein</fullName>
    </recommendedName>
</protein>
<reference evidence="2" key="1">
    <citation type="submission" date="2016-10" db="EMBL/GenBank/DDBJ databases">
        <authorList>
            <person name="Varghese N."/>
            <person name="Submissions S."/>
        </authorList>
    </citation>
    <scope>NUCLEOTIDE SEQUENCE [LARGE SCALE GENOMIC DNA]</scope>
    <source>
        <strain evidence="2">DSM 26922</strain>
    </source>
</reference>
<proteinExistence type="predicted"/>
<evidence type="ECO:0000313" key="1">
    <source>
        <dbReference type="EMBL" id="SDX33458.1"/>
    </source>
</evidence>
<dbReference type="InterPro" id="IPR021335">
    <property type="entry name" value="DUF2948"/>
</dbReference>
<sequence length="159" mass="17690">MTTDARFEDGAERPLRLKAEGSEDITVLSALTQDAVFPMSETTWKPAQRRFAVLLNRFRWEDLPAAKRHGRDVERVRAVLAFDDVTKVTSSGLDRNDPDLVLSLLSITWQPSEDGAGRFELTLAGDGTIALDAECINITLQDVTRPYIAPSRKAPNHPE</sequence>
<gene>
    <name evidence="1" type="ORF">SAMN04488001_2940</name>
</gene>
<organism evidence="1 2">
    <name type="scientific">Litoreibacter albidus</name>
    <dbReference type="NCBI Taxonomy" id="670155"/>
    <lineage>
        <taxon>Bacteria</taxon>
        <taxon>Pseudomonadati</taxon>
        <taxon>Pseudomonadota</taxon>
        <taxon>Alphaproteobacteria</taxon>
        <taxon>Rhodobacterales</taxon>
        <taxon>Roseobacteraceae</taxon>
        <taxon>Litoreibacter</taxon>
    </lineage>
</organism>
<accession>A0A1H3AVM4</accession>
<dbReference type="Pfam" id="PF11164">
    <property type="entry name" value="DUF2948"/>
    <property type="match status" value="1"/>
</dbReference>
<evidence type="ECO:0000313" key="2">
    <source>
        <dbReference type="Proteomes" id="UP000199441"/>
    </source>
</evidence>
<keyword evidence="2" id="KW-1185">Reference proteome</keyword>
<dbReference type="OrthoDB" id="9806367at2"/>
<name>A0A1H3AVM4_9RHOB</name>
<dbReference type="STRING" id="670155.SAMN04488001_2940"/>
<evidence type="ECO:0008006" key="3">
    <source>
        <dbReference type="Google" id="ProtNLM"/>
    </source>
</evidence>
<dbReference type="Proteomes" id="UP000199441">
    <property type="component" value="Unassembled WGS sequence"/>
</dbReference>